<dbReference type="InterPro" id="IPR001480">
    <property type="entry name" value="Bulb-type_lectin_dom"/>
</dbReference>
<evidence type="ECO:0000259" key="1">
    <source>
        <dbReference type="PROSITE" id="PS50927"/>
    </source>
</evidence>
<organism evidence="2 3">
    <name type="scientific">Clytia hemisphaerica</name>
    <dbReference type="NCBI Taxonomy" id="252671"/>
    <lineage>
        <taxon>Eukaryota</taxon>
        <taxon>Metazoa</taxon>
        <taxon>Cnidaria</taxon>
        <taxon>Hydrozoa</taxon>
        <taxon>Hydroidolina</taxon>
        <taxon>Leptothecata</taxon>
        <taxon>Obeliida</taxon>
        <taxon>Clytiidae</taxon>
        <taxon>Clytia</taxon>
    </lineage>
</organism>
<sequence>QFLFLVVGGDTLSQSEILDPGKKKISMNGKYEVFMREDGNLQILGPNGDALWETLTSCDPDQLKGAVLDGNGRMLVIDFGGHTLWSSSDDQRDAVFIVIEYDGYWRGYNKNGEVLYQFPEN</sequence>
<dbReference type="EnsemblMetazoa" id="CLYHEMT007274.1">
    <property type="protein sequence ID" value="CLYHEMP007274.1"/>
    <property type="gene ID" value="CLYHEMG007274"/>
</dbReference>
<evidence type="ECO:0000313" key="2">
    <source>
        <dbReference type="EnsemblMetazoa" id="CLYHEMP007274.1"/>
    </source>
</evidence>
<protein>
    <recommendedName>
        <fullName evidence="1">Bulb-type lectin domain-containing protein</fullName>
    </recommendedName>
</protein>
<reference evidence="2" key="1">
    <citation type="submission" date="2021-01" db="UniProtKB">
        <authorList>
            <consortium name="EnsemblMetazoa"/>
        </authorList>
    </citation>
    <scope>IDENTIFICATION</scope>
</reference>
<accession>A0A7M5VCS5</accession>
<proteinExistence type="predicted"/>
<feature type="domain" description="Bulb-type lectin" evidence="1">
    <location>
        <begin position="9"/>
        <end position="121"/>
    </location>
</feature>
<dbReference type="Proteomes" id="UP000594262">
    <property type="component" value="Unplaced"/>
</dbReference>
<name>A0A7M5VCS5_9CNID</name>
<evidence type="ECO:0000313" key="3">
    <source>
        <dbReference type="Proteomes" id="UP000594262"/>
    </source>
</evidence>
<dbReference type="AlphaFoldDB" id="A0A7M5VCS5"/>
<dbReference type="PROSITE" id="PS50927">
    <property type="entry name" value="BULB_LECTIN"/>
    <property type="match status" value="1"/>
</dbReference>
<dbReference type="Gene3D" id="2.90.10.10">
    <property type="entry name" value="Bulb-type lectin domain"/>
    <property type="match status" value="1"/>
</dbReference>
<dbReference type="InterPro" id="IPR036426">
    <property type="entry name" value="Bulb-type_lectin_dom_sf"/>
</dbReference>
<keyword evidence="3" id="KW-1185">Reference proteome</keyword>
<dbReference type="SUPFAM" id="SSF51110">
    <property type="entry name" value="alpha-D-mannose-specific plant lectins"/>
    <property type="match status" value="1"/>
</dbReference>